<keyword evidence="3" id="KW-1185">Reference proteome</keyword>
<feature type="compositionally biased region" description="Basic and acidic residues" evidence="1">
    <location>
        <begin position="226"/>
        <end position="253"/>
    </location>
</feature>
<name>A0A4E0QJW8_9GAMM</name>
<evidence type="ECO:0000313" key="2">
    <source>
        <dbReference type="EMBL" id="TGN99837.1"/>
    </source>
</evidence>
<dbReference type="Proteomes" id="UP000030428">
    <property type="component" value="Unassembled WGS sequence"/>
</dbReference>
<reference evidence="2 3" key="1">
    <citation type="journal article" date="2016" name="Front. Microbiol.">
        <title>Single-Cell (Meta-)Genomics of a Dimorphic Candidatus Thiomargarita nelsonii Reveals Genomic Plasticity.</title>
        <authorList>
            <person name="Flood B.E."/>
            <person name="Fliss P."/>
            <person name="Jones D.S."/>
            <person name="Dick G.J."/>
            <person name="Jain S."/>
            <person name="Kaster A.K."/>
            <person name="Winkel M."/>
            <person name="Mussmann M."/>
            <person name="Bailey J."/>
        </authorList>
    </citation>
    <scope>NUCLEOTIDE SEQUENCE [LARGE SCALE GENOMIC DNA]</scope>
    <source>
        <strain evidence="2">Hydrate Ridge</strain>
    </source>
</reference>
<dbReference type="Pfam" id="PF12784">
    <property type="entry name" value="PDDEXK_2"/>
    <property type="match status" value="1"/>
</dbReference>
<gene>
    <name evidence="2" type="ORF">PN36_33135</name>
</gene>
<evidence type="ECO:0008006" key="4">
    <source>
        <dbReference type="Google" id="ProtNLM"/>
    </source>
</evidence>
<accession>A0A4E0QJW8</accession>
<dbReference type="AlphaFoldDB" id="A0A4E0QJW8"/>
<organism evidence="2 3">
    <name type="scientific">Candidatus Thiomargarita nelsonii</name>
    <dbReference type="NCBI Taxonomy" id="1003181"/>
    <lineage>
        <taxon>Bacteria</taxon>
        <taxon>Pseudomonadati</taxon>
        <taxon>Pseudomonadota</taxon>
        <taxon>Gammaproteobacteria</taxon>
        <taxon>Thiotrichales</taxon>
        <taxon>Thiotrichaceae</taxon>
        <taxon>Thiomargarita</taxon>
    </lineage>
</organism>
<protein>
    <recommendedName>
        <fullName evidence="4">Rpn family recombination-promoting nuclease/putative transposase</fullName>
    </recommendedName>
</protein>
<comment type="caution">
    <text evidence="2">The sequence shown here is derived from an EMBL/GenBank/DDBJ whole genome shotgun (WGS) entry which is preliminary data.</text>
</comment>
<proteinExistence type="predicted"/>
<evidence type="ECO:0000256" key="1">
    <source>
        <dbReference type="SAM" id="MobiDB-lite"/>
    </source>
</evidence>
<feature type="region of interest" description="Disordered" evidence="1">
    <location>
        <begin position="215"/>
        <end position="253"/>
    </location>
</feature>
<sequence length="291" mass="33438">MKVAPLRYDVIFKKAFGKPDLFKALVKDFLHIDNFEIDKVENDKAFYPPVGNVNFKFDLFAEDKKNRIVVEMQHAHYSDTYERFMYYQLCAMVESIASSKNYSFPVTVNTVIFFTRKRTPSSNSGLLEVDFQARDTYDGKVIEKVFGKRKHRLLFVFVNDFNDAYSSKESAKWMQAFSGTLNREVDPKDYANPCISKMLEIIKEDNLTADEHAQMKEEDNQEEAQIEAREEGFEEGERKGRKDGLEEGERKGREALEGAARHFLAIGSLSVEQIASATGLSLERVKSLSEQ</sequence>
<evidence type="ECO:0000313" key="3">
    <source>
        <dbReference type="Proteomes" id="UP000030428"/>
    </source>
</evidence>
<dbReference type="EMBL" id="JSZA02000324">
    <property type="protein sequence ID" value="TGN99837.1"/>
    <property type="molecule type" value="Genomic_DNA"/>
</dbReference>